<protein>
    <submittedName>
        <fullName evidence="2">Uncharacterized protein</fullName>
    </submittedName>
</protein>
<keyword evidence="1" id="KW-1133">Transmembrane helix</keyword>
<dbReference type="Proteomes" id="UP000190888">
    <property type="component" value="Unassembled WGS sequence"/>
</dbReference>
<feature type="transmembrane region" description="Helical" evidence="1">
    <location>
        <begin position="48"/>
        <end position="67"/>
    </location>
</feature>
<dbReference type="AlphaFoldDB" id="A0A1T4KYU7"/>
<feature type="transmembrane region" description="Helical" evidence="1">
    <location>
        <begin position="6"/>
        <end position="27"/>
    </location>
</feature>
<proteinExistence type="predicted"/>
<sequence length="83" mass="9413">MFQKVLFSLTVAVFSGLIIFIITYFISCEIYQPNETGPRKSLLSTRQMQVSLAVSFATLCLTCWGMMVRFDKIKAWLGSKLHG</sequence>
<gene>
    <name evidence="2" type="ORF">SAMN04488132_102201</name>
</gene>
<keyword evidence="1" id="KW-0472">Membrane</keyword>
<name>A0A1T4KYU7_9BACT</name>
<keyword evidence="1" id="KW-0812">Transmembrane</keyword>
<dbReference type="RefSeq" id="WP_078830166.1">
    <property type="nucleotide sequence ID" value="NZ_FUWH01000002.1"/>
</dbReference>
<dbReference type="EMBL" id="FUWH01000002">
    <property type="protein sequence ID" value="SJZ47599.1"/>
    <property type="molecule type" value="Genomic_DNA"/>
</dbReference>
<evidence type="ECO:0000313" key="2">
    <source>
        <dbReference type="EMBL" id="SJZ47599.1"/>
    </source>
</evidence>
<evidence type="ECO:0000256" key="1">
    <source>
        <dbReference type="SAM" id="Phobius"/>
    </source>
</evidence>
<accession>A0A1T4KYU7</accession>
<evidence type="ECO:0000313" key="3">
    <source>
        <dbReference type="Proteomes" id="UP000190888"/>
    </source>
</evidence>
<dbReference type="STRING" id="413434.SAMN04488132_102201"/>
<organism evidence="2 3">
    <name type="scientific">Sediminibacterium ginsengisoli</name>
    <dbReference type="NCBI Taxonomy" id="413434"/>
    <lineage>
        <taxon>Bacteria</taxon>
        <taxon>Pseudomonadati</taxon>
        <taxon>Bacteroidota</taxon>
        <taxon>Chitinophagia</taxon>
        <taxon>Chitinophagales</taxon>
        <taxon>Chitinophagaceae</taxon>
        <taxon>Sediminibacterium</taxon>
    </lineage>
</organism>
<reference evidence="2 3" key="1">
    <citation type="submission" date="2017-02" db="EMBL/GenBank/DDBJ databases">
        <authorList>
            <person name="Peterson S.W."/>
        </authorList>
    </citation>
    <scope>NUCLEOTIDE SEQUENCE [LARGE SCALE GENOMIC DNA]</scope>
    <source>
        <strain evidence="2 3">DSM 22335</strain>
    </source>
</reference>
<keyword evidence="3" id="KW-1185">Reference proteome</keyword>